<sequence length="405" mass="42988">MRKHYKRFACVLSAAIVAVQTLALYTQSILPDHYYVAAGETLTINSALPITSQASRGSMPVEVYSAAGNSYNVDLRLPYGVEIKQVQVQVVDREMVVPGGTPFGIKMFTEGVIVVGMSDIASGGTSSNPAKTAGVRVGDIITAMDGNTVQTNEDVGRIVMASKGNPVRIDLERNGEPMTCQMQPVKSDDGVYRAGIWVRDSSAGIGTLTYYNPSTDVFAGLGHAICDIDTGDIMPLHSGEIVDVTITGVHRGTSGSPGELRGSFTGDTTGELLINSQVGIFGTGGQPDTALEPVPLALRYEVVEGPATILCTLDDKGPQEYSISIEKVSIAENNPTKNMVIRVTDPRLLEKTGGIVQGMSGSPILQGGKLVGAVTHVFVNDPTRGYGIFAENMEKMSSSVEQRRK</sequence>
<keyword evidence="1" id="KW-0732">Signal</keyword>
<feature type="domain" description="Peptidase S55" evidence="2">
    <location>
        <begin position="176"/>
        <end position="405"/>
    </location>
</feature>
<accession>A0A174PIR3</accession>
<dbReference type="NCBIfam" id="TIGR02860">
    <property type="entry name" value="spore_IV_B"/>
    <property type="match status" value="1"/>
</dbReference>
<dbReference type="InterPro" id="IPR001478">
    <property type="entry name" value="PDZ"/>
</dbReference>
<dbReference type="GeneID" id="72465283"/>
<dbReference type="InterPro" id="IPR008763">
    <property type="entry name" value="Peptidase_S55"/>
</dbReference>
<dbReference type="OrthoDB" id="9765242at2"/>
<reference evidence="3 5" key="1">
    <citation type="submission" date="2015-09" db="EMBL/GenBank/DDBJ databases">
        <authorList>
            <consortium name="Pathogen Informatics"/>
        </authorList>
    </citation>
    <scope>NUCLEOTIDE SEQUENCE [LARGE SCALE GENOMIC DNA]</scope>
    <source>
        <strain evidence="3 5">2789STDY5834939</strain>
    </source>
</reference>
<organism evidence="3 5">
    <name type="scientific">Anaerotruncus colihominis</name>
    <dbReference type="NCBI Taxonomy" id="169435"/>
    <lineage>
        <taxon>Bacteria</taxon>
        <taxon>Bacillati</taxon>
        <taxon>Bacillota</taxon>
        <taxon>Clostridia</taxon>
        <taxon>Eubacteriales</taxon>
        <taxon>Oscillospiraceae</taxon>
        <taxon>Anaerotruncus</taxon>
    </lineage>
</organism>
<reference evidence="4 6" key="2">
    <citation type="submission" date="2018-08" db="EMBL/GenBank/DDBJ databases">
        <title>A genome reference for cultivated species of the human gut microbiota.</title>
        <authorList>
            <person name="Zou Y."/>
            <person name="Xue W."/>
            <person name="Luo G."/>
        </authorList>
    </citation>
    <scope>NUCLEOTIDE SEQUENCE [LARGE SCALE GENOMIC DNA]</scope>
    <source>
        <strain evidence="4 6">TF05-12AC</strain>
    </source>
</reference>
<evidence type="ECO:0000256" key="1">
    <source>
        <dbReference type="SAM" id="SignalP"/>
    </source>
</evidence>
<dbReference type="EMBL" id="CZBE01000007">
    <property type="protein sequence ID" value="CUP58997.1"/>
    <property type="molecule type" value="Genomic_DNA"/>
</dbReference>
<evidence type="ECO:0000313" key="6">
    <source>
        <dbReference type="Proteomes" id="UP000260828"/>
    </source>
</evidence>
<evidence type="ECO:0000313" key="3">
    <source>
        <dbReference type="EMBL" id="CUP58997.1"/>
    </source>
</evidence>
<evidence type="ECO:0000259" key="2">
    <source>
        <dbReference type="PROSITE" id="PS51494"/>
    </source>
</evidence>
<feature type="chain" id="PRO_5041863275" evidence="1">
    <location>
        <begin position="24"/>
        <end position="405"/>
    </location>
</feature>
<protein>
    <submittedName>
        <fullName evidence="3">SpoIVB peptidase</fullName>
        <ecNumber evidence="3">3.4.21.116</ecNumber>
    </submittedName>
</protein>
<dbReference type="PROSITE" id="PS51494">
    <property type="entry name" value="SPOIVB"/>
    <property type="match status" value="1"/>
</dbReference>
<keyword evidence="3" id="KW-0378">Hydrolase</keyword>
<dbReference type="InterPro" id="IPR036034">
    <property type="entry name" value="PDZ_sf"/>
</dbReference>
<dbReference type="InterPro" id="IPR014219">
    <property type="entry name" value="SpoIVB"/>
</dbReference>
<gene>
    <name evidence="3" type="primary">spoIVB</name>
    <name evidence="4" type="ORF">DXC40_02500</name>
    <name evidence="3" type="ORF">ERS852551_01284</name>
</gene>
<proteinExistence type="predicted"/>
<dbReference type="Pfam" id="PF13180">
    <property type="entry name" value="PDZ_2"/>
    <property type="match status" value="1"/>
</dbReference>
<dbReference type="RefSeq" id="WP_006877110.1">
    <property type="nucleotide sequence ID" value="NZ_CABIWA010000009.1"/>
</dbReference>
<evidence type="ECO:0000313" key="4">
    <source>
        <dbReference type="EMBL" id="RGE69950.1"/>
    </source>
</evidence>
<feature type="signal peptide" evidence="1">
    <location>
        <begin position="1"/>
        <end position="23"/>
    </location>
</feature>
<dbReference type="Proteomes" id="UP000260828">
    <property type="component" value="Unassembled WGS sequence"/>
</dbReference>
<name>A0A174PIR3_9FIRM</name>
<dbReference type="GO" id="GO:0016787">
    <property type="term" value="F:hydrolase activity"/>
    <property type="evidence" value="ECO:0007669"/>
    <property type="project" value="UniProtKB-KW"/>
</dbReference>
<dbReference type="SUPFAM" id="SSF50156">
    <property type="entry name" value="PDZ domain-like"/>
    <property type="match status" value="1"/>
</dbReference>
<dbReference type="EMBL" id="QVME01000001">
    <property type="protein sequence ID" value="RGE69950.1"/>
    <property type="molecule type" value="Genomic_DNA"/>
</dbReference>
<dbReference type="Proteomes" id="UP000095765">
    <property type="component" value="Unassembled WGS sequence"/>
</dbReference>
<dbReference type="AlphaFoldDB" id="A0A174PIR3"/>
<dbReference type="Gene3D" id="2.30.42.10">
    <property type="match status" value="1"/>
</dbReference>
<evidence type="ECO:0000313" key="5">
    <source>
        <dbReference type="Proteomes" id="UP000095765"/>
    </source>
</evidence>
<dbReference type="Pfam" id="PF05580">
    <property type="entry name" value="Peptidase_S55"/>
    <property type="match status" value="1"/>
</dbReference>
<dbReference type="EC" id="3.4.21.116" evidence="3"/>